<reference evidence="8 9" key="1">
    <citation type="submission" date="2016-10" db="EMBL/GenBank/DDBJ databases">
        <authorList>
            <person name="Varghese N."/>
            <person name="Submissions S."/>
        </authorList>
    </citation>
    <scope>NUCLEOTIDE SEQUENCE [LARGE SCALE GENOMIC DNA]</scope>
    <source>
        <strain evidence="8 9">DSM 25353</strain>
    </source>
</reference>
<dbReference type="Gene3D" id="1.10.287.460">
    <property type="entry name" value="Peptidyl-prolyl cis-trans isomerase, FKBP-type, N-terminal domain"/>
    <property type="match status" value="1"/>
</dbReference>
<evidence type="ECO:0000313" key="9">
    <source>
        <dbReference type="Proteomes" id="UP000198711"/>
    </source>
</evidence>
<accession>A0A8X8IIG0</accession>
<organism evidence="8 9">
    <name type="scientific">Hydrobacter penzbergensis</name>
    <dbReference type="NCBI Taxonomy" id="1235997"/>
    <lineage>
        <taxon>Bacteria</taxon>
        <taxon>Pseudomonadati</taxon>
        <taxon>Bacteroidota</taxon>
        <taxon>Chitinophagia</taxon>
        <taxon>Chitinophagales</taxon>
        <taxon>Chitinophagaceae</taxon>
        <taxon>Hydrobacter</taxon>
    </lineage>
</organism>
<dbReference type="InterPro" id="IPR000774">
    <property type="entry name" value="PPIase_FKBP_N"/>
</dbReference>
<evidence type="ECO:0000256" key="6">
    <source>
        <dbReference type="RuleBase" id="RU003915"/>
    </source>
</evidence>
<evidence type="ECO:0000256" key="2">
    <source>
        <dbReference type="ARBA" id="ARBA00006577"/>
    </source>
</evidence>
<dbReference type="InterPro" id="IPR036944">
    <property type="entry name" value="PPIase_FKBP_N_sf"/>
</dbReference>
<evidence type="ECO:0000259" key="7">
    <source>
        <dbReference type="PROSITE" id="PS50059"/>
    </source>
</evidence>
<evidence type="ECO:0000256" key="5">
    <source>
        <dbReference type="PROSITE-ProRule" id="PRU00277"/>
    </source>
</evidence>
<name>A0A8X8IIG0_9BACT</name>
<evidence type="ECO:0000256" key="3">
    <source>
        <dbReference type="ARBA" id="ARBA00023110"/>
    </source>
</evidence>
<gene>
    <name evidence="8" type="ORF">SAMN05444410_1212</name>
</gene>
<evidence type="ECO:0000256" key="1">
    <source>
        <dbReference type="ARBA" id="ARBA00000971"/>
    </source>
</evidence>
<dbReference type="PANTHER" id="PTHR43811">
    <property type="entry name" value="FKBP-TYPE PEPTIDYL-PROLYL CIS-TRANS ISOMERASE FKPA"/>
    <property type="match status" value="1"/>
</dbReference>
<dbReference type="GO" id="GO:0003755">
    <property type="term" value="F:peptidyl-prolyl cis-trans isomerase activity"/>
    <property type="evidence" value="ECO:0007669"/>
    <property type="project" value="UniProtKB-UniRule"/>
</dbReference>
<dbReference type="GO" id="GO:0006457">
    <property type="term" value="P:protein folding"/>
    <property type="evidence" value="ECO:0007669"/>
    <property type="project" value="InterPro"/>
</dbReference>
<evidence type="ECO:0000256" key="4">
    <source>
        <dbReference type="ARBA" id="ARBA00023235"/>
    </source>
</evidence>
<dbReference type="EMBL" id="FNNO01000021">
    <property type="protein sequence ID" value="SDX59751.1"/>
    <property type="molecule type" value="Genomic_DNA"/>
</dbReference>
<proteinExistence type="inferred from homology"/>
<dbReference type="Pfam" id="PF00254">
    <property type="entry name" value="FKBP_C"/>
    <property type="match status" value="1"/>
</dbReference>
<evidence type="ECO:0000313" key="8">
    <source>
        <dbReference type="EMBL" id="SDX59751.1"/>
    </source>
</evidence>
<dbReference type="PANTHER" id="PTHR43811:SF19">
    <property type="entry name" value="39 KDA FK506-BINDING NUCLEAR PROTEIN"/>
    <property type="match status" value="1"/>
</dbReference>
<dbReference type="InterPro" id="IPR046357">
    <property type="entry name" value="PPIase_dom_sf"/>
</dbReference>
<comment type="similarity">
    <text evidence="2 6">Belongs to the FKBP-type PPIase family.</text>
</comment>
<dbReference type="Gene3D" id="3.10.50.40">
    <property type="match status" value="1"/>
</dbReference>
<dbReference type="AlphaFoldDB" id="A0A8X8IIG0"/>
<dbReference type="Pfam" id="PF01346">
    <property type="entry name" value="FKBP_N"/>
    <property type="match status" value="1"/>
</dbReference>
<comment type="catalytic activity">
    <reaction evidence="1 5 6">
        <text>[protein]-peptidylproline (omega=180) = [protein]-peptidylproline (omega=0)</text>
        <dbReference type="Rhea" id="RHEA:16237"/>
        <dbReference type="Rhea" id="RHEA-COMP:10747"/>
        <dbReference type="Rhea" id="RHEA-COMP:10748"/>
        <dbReference type="ChEBI" id="CHEBI:83833"/>
        <dbReference type="ChEBI" id="CHEBI:83834"/>
        <dbReference type="EC" id="5.2.1.8"/>
    </reaction>
</comment>
<keyword evidence="3 5" id="KW-0697">Rotamase</keyword>
<dbReference type="PROSITE" id="PS50059">
    <property type="entry name" value="FKBP_PPIASE"/>
    <property type="match status" value="1"/>
</dbReference>
<sequence length="226" mass="24685">MMGLLFFLNGFTQKHPGKEPAPSVRIKLNSASDSMQYILGAFIAQWVNGNGFVINNPALFSKGMNDMFQNHPRAVPDSIIGPAVAAYQRTLQKERSVKQEQQLFAILRDRPGVGKLPNGVSYVILKAGKGPHPVDTDSILIHLNAKLLNGTVVEDTYHAHKPFAATTTSFFTGLNDALQMMREGSKWQLFIPAILAYGDKGTTLIPPNSALILEVELLAVSKKATL</sequence>
<dbReference type="EC" id="5.2.1.8" evidence="6"/>
<feature type="domain" description="PPIase FKBP-type" evidence="7">
    <location>
        <begin position="136"/>
        <end position="221"/>
    </location>
</feature>
<dbReference type="InterPro" id="IPR001179">
    <property type="entry name" value="PPIase_FKBP_dom"/>
</dbReference>
<dbReference type="Proteomes" id="UP000198711">
    <property type="component" value="Unassembled WGS sequence"/>
</dbReference>
<keyword evidence="9" id="KW-1185">Reference proteome</keyword>
<dbReference type="SUPFAM" id="SSF54534">
    <property type="entry name" value="FKBP-like"/>
    <property type="match status" value="1"/>
</dbReference>
<comment type="caution">
    <text evidence="8">The sequence shown here is derived from an EMBL/GenBank/DDBJ whole genome shotgun (WGS) entry which is preliminary data.</text>
</comment>
<keyword evidence="4 5" id="KW-0413">Isomerase</keyword>
<protein>
    <recommendedName>
        <fullName evidence="6">Peptidyl-prolyl cis-trans isomerase</fullName>
        <ecNumber evidence="6">5.2.1.8</ecNumber>
    </recommendedName>
</protein>